<dbReference type="Gene3D" id="1.20.1270.10">
    <property type="match status" value="1"/>
</dbReference>
<feature type="region of interest" description="Disordered" evidence="3">
    <location>
        <begin position="834"/>
        <end position="933"/>
    </location>
</feature>
<organism evidence="4">
    <name type="scientific">Pyropia yezoensis</name>
    <name type="common">Susabi-nori</name>
    <name type="synonym">Porphyra yezoensis</name>
    <dbReference type="NCBI Taxonomy" id="2788"/>
    <lineage>
        <taxon>Eukaryota</taxon>
        <taxon>Rhodophyta</taxon>
        <taxon>Bangiophyceae</taxon>
        <taxon>Bangiales</taxon>
        <taxon>Bangiaceae</taxon>
        <taxon>Pyropia</taxon>
    </lineage>
</organism>
<dbReference type="Gene3D" id="3.30.30.30">
    <property type="match status" value="1"/>
</dbReference>
<evidence type="ECO:0000256" key="1">
    <source>
        <dbReference type="ARBA" id="ARBA00022741"/>
    </source>
</evidence>
<sequence>MACAGIDFGSKTSVVAIARRGGIDVVCNEVSNRATPSMVSFAGAERHAGEAAANFASQNFRNTLGALPLLLGLDAAAPMAVAEAARADVAIVAHSETGRTAVKVSYGAPPVDTELSLEALTAMFLGKLMSFASAEYGSAVKDCVVSVPGFWTQAQRHALLDAASIAGINVMRLMHEHAALALAYGMFRASALPDEKPAKVLFVDVGDASTTAFTATFTKGRADITSTAFDPALGGRSIDDLLVQHFAADFKTRFHVDALSRPRPRLRLRKDVEKLKRVLSANAEGRLNIECLMDDVDVSAAMSRKDLEALIAPIVDRTTQVVRQALDKTPAADLLAVELVGGGVRVPAIKAAIKAALDGAEVPLQTTLNADEAVSRGCALMAADLMPGLQRRPFTLNDVLPCGGARLVPSYGSDADAEAAAAVRASAVATEAQPLGRVNRVELPYLGGAIDTTLQYRKPEALPPGVLAGDNIAFAKVRIEAPVEAVAVDNKTAPPFADGKSAAEFKPQVDVNVRINDNGIISVFSARLKKLVSAEVPAPASADKPADGNGDVANGDVASAAAPATGDAMADDDKSTGLAASAAAAASRAASAVSSAASAAAAAVSGAKAEPAAAAPAAKVPVKTVSQVAWENLLLTPLPPLFQGGMGSSAISAASDVEASMVATDVYQKELGEARNALEAYVYDMRVRVDAGGDLASFGTQKAREALMTDLNAAEEWIYSEEGEEANKSAFVARRDALVSATSGMLSRKKESDNRLPMAGQLRAMAARFRAAAGGADLDHVGDDEKDKVVREADDAERWLEERLAQQATTAADVDPVVTCDDIRRRGAAMSAVCTPVVTRPKPPPPPPPAPAPTPAKEKEPKADGAPDSAAKPAADADAANGEAASTTPGADAPMETESPKVNVEEVADDAAAAPGCCSSSGGCSMNVEEPSA</sequence>
<keyword evidence="2" id="KW-0067">ATP-binding</keyword>
<dbReference type="SUPFAM" id="SSF100934">
    <property type="entry name" value="Heat shock protein 70kD (HSP70), C-terminal subdomain"/>
    <property type="match status" value="2"/>
</dbReference>
<evidence type="ECO:0000256" key="3">
    <source>
        <dbReference type="SAM" id="MobiDB-lite"/>
    </source>
</evidence>
<gene>
    <name evidence="4" type="primary">NyHSP110</name>
</gene>
<dbReference type="Gene3D" id="2.60.34.10">
    <property type="entry name" value="Substrate Binding Domain Of DNAk, Chain A, domain 1"/>
    <property type="match status" value="1"/>
</dbReference>
<dbReference type="InterPro" id="IPR043129">
    <property type="entry name" value="ATPase_NBD"/>
</dbReference>
<proteinExistence type="evidence at transcript level"/>
<dbReference type="InterPro" id="IPR029047">
    <property type="entry name" value="HSP70_peptide-bd_sf"/>
</dbReference>
<keyword evidence="1" id="KW-0547">Nucleotide-binding</keyword>
<dbReference type="PRINTS" id="PR00301">
    <property type="entry name" value="HEATSHOCK70"/>
</dbReference>
<dbReference type="SUPFAM" id="SSF53067">
    <property type="entry name" value="Actin-like ATPase domain"/>
    <property type="match status" value="2"/>
</dbReference>
<dbReference type="Gene3D" id="3.90.640.10">
    <property type="entry name" value="Actin, Chain A, domain 4"/>
    <property type="match status" value="1"/>
</dbReference>
<dbReference type="GO" id="GO:0005829">
    <property type="term" value="C:cytosol"/>
    <property type="evidence" value="ECO:0007669"/>
    <property type="project" value="TreeGrafter"/>
</dbReference>
<evidence type="ECO:0000256" key="2">
    <source>
        <dbReference type="ARBA" id="ARBA00022840"/>
    </source>
</evidence>
<dbReference type="GO" id="GO:0005524">
    <property type="term" value="F:ATP binding"/>
    <property type="evidence" value="ECO:0007669"/>
    <property type="project" value="UniProtKB-KW"/>
</dbReference>
<accession>A0AA86IWB9</accession>
<feature type="compositionally biased region" description="Low complexity" evidence="3">
    <location>
        <begin position="911"/>
        <end position="925"/>
    </location>
</feature>
<reference evidence="4" key="1">
    <citation type="journal article" date="2023" name="Plants (Basel)">
        <title>Membrane Fluidization Governs the Coordinated Heat-Inducible Expression of Nucleus- and Plastid Genome-Encoded Heat Shock Protein 70 Genes in the Marine Red Alga Neopyropia yezoensis.</title>
        <authorList>
            <person name="Mikami K."/>
            <person name="Khoa H.V."/>
        </authorList>
    </citation>
    <scope>NUCLEOTIDE SEQUENCE</scope>
</reference>
<dbReference type="InterPro" id="IPR013126">
    <property type="entry name" value="Hsp_70_fam"/>
</dbReference>
<evidence type="ECO:0000313" key="4">
    <source>
        <dbReference type="EMBL" id="BEG58366.1"/>
    </source>
</evidence>
<dbReference type="Pfam" id="PF00012">
    <property type="entry name" value="HSP70"/>
    <property type="match status" value="2"/>
</dbReference>
<dbReference type="PANTHER" id="PTHR45639:SF4">
    <property type="entry name" value="HSC70CB, ISOFORM G"/>
    <property type="match status" value="1"/>
</dbReference>
<dbReference type="AlphaFoldDB" id="A0AA86IWB9"/>
<name>A0AA86IWB9_PYRYE</name>
<dbReference type="FunFam" id="3.90.640.10:FF:000004">
    <property type="entry name" value="Heat shock 70 kDa protein 4"/>
    <property type="match status" value="1"/>
</dbReference>
<dbReference type="GO" id="GO:0140662">
    <property type="term" value="F:ATP-dependent protein folding chaperone"/>
    <property type="evidence" value="ECO:0007669"/>
    <property type="project" value="InterPro"/>
</dbReference>
<dbReference type="PANTHER" id="PTHR45639">
    <property type="entry name" value="HSC70CB, ISOFORM G-RELATED"/>
    <property type="match status" value="1"/>
</dbReference>
<reference evidence="4" key="2">
    <citation type="submission" date="2023-04" db="EMBL/GenBank/DDBJ databases">
        <authorList>
            <person name="Mikami K."/>
        </authorList>
    </citation>
    <scope>NUCLEOTIDE SEQUENCE</scope>
</reference>
<feature type="compositionally biased region" description="Low complexity" evidence="3">
    <location>
        <begin position="866"/>
        <end position="886"/>
    </location>
</feature>
<dbReference type="InterPro" id="IPR029048">
    <property type="entry name" value="HSP70_C_sf"/>
</dbReference>
<dbReference type="GO" id="GO:0005634">
    <property type="term" value="C:nucleus"/>
    <property type="evidence" value="ECO:0007669"/>
    <property type="project" value="TreeGrafter"/>
</dbReference>
<dbReference type="EMBL" id="LC764587">
    <property type="protein sequence ID" value="BEG58366.1"/>
    <property type="molecule type" value="mRNA"/>
</dbReference>
<feature type="compositionally biased region" description="Basic and acidic residues" evidence="3">
    <location>
        <begin position="856"/>
        <end position="865"/>
    </location>
</feature>
<feature type="compositionally biased region" description="Pro residues" evidence="3">
    <location>
        <begin position="841"/>
        <end position="854"/>
    </location>
</feature>
<protein>
    <submittedName>
        <fullName evidence="4">HSP110 protein</fullName>
    </submittedName>
</protein>
<dbReference type="Gene3D" id="3.30.420.40">
    <property type="match status" value="2"/>
</dbReference>